<reference evidence="2" key="1">
    <citation type="submission" date="2019-08" db="EMBL/GenBank/DDBJ databases">
        <authorList>
            <person name="Kucharzyk K."/>
            <person name="Murdoch R.W."/>
            <person name="Higgins S."/>
            <person name="Loffler F."/>
        </authorList>
    </citation>
    <scope>NUCLEOTIDE SEQUENCE</scope>
</reference>
<keyword evidence="1" id="KW-1133">Transmembrane helix</keyword>
<protein>
    <submittedName>
        <fullName evidence="2">Uncharacterized protein</fullName>
    </submittedName>
</protein>
<name>A0A644WCV3_9ZZZZ</name>
<dbReference type="AlphaFoldDB" id="A0A644WCV3"/>
<accession>A0A644WCV3</accession>
<sequence>MGKSYYRKKSNSWGKTFQDGFKDICEGISKNISKGVPFFRNCCNPAARLCIFILILLTLLLSGIGFYSWVILIMLVIILQFV</sequence>
<comment type="caution">
    <text evidence="2">The sequence shown here is derived from an EMBL/GenBank/DDBJ whole genome shotgun (WGS) entry which is preliminary data.</text>
</comment>
<gene>
    <name evidence="2" type="ORF">SDC9_47578</name>
</gene>
<evidence type="ECO:0000313" key="2">
    <source>
        <dbReference type="EMBL" id="MPM01338.1"/>
    </source>
</evidence>
<keyword evidence="1" id="KW-0812">Transmembrane</keyword>
<evidence type="ECO:0000256" key="1">
    <source>
        <dbReference type="SAM" id="Phobius"/>
    </source>
</evidence>
<dbReference type="EMBL" id="VSSQ01000789">
    <property type="protein sequence ID" value="MPM01338.1"/>
    <property type="molecule type" value="Genomic_DNA"/>
</dbReference>
<keyword evidence="1" id="KW-0472">Membrane</keyword>
<proteinExistence type="predicted"/>
<feature type="transmembrane region" description="Helical" evidence="1">
    <location>
        <begin position="49"/>
        <end position="79"/>
    </location>
</feature>
<organism evidence="2">
    <name type="scientific">bioreactor metagenome</name>
    <dbReference type="NCBI Taxonomy" id="1076179"/>
    <lineage>
        <taxon>unclassified sequences</taxon>
        <taxon>metagenomes</taxon>
        <taxon>ecological metagenomes</taxon>
    </lineage>
</organism>